<organism evidence="1 2">
    <name type="scientific">Chaetomium tenue</name>
    <dbReference type="NCBI Taxonomy" id="1854479"/>
    <lineage>
        <taxon>Eukaryota</taxon>
        <taxon>Fungi</taxon>
        <taxon>Dikarya</taxon>
        <taxon>Ascomycota</taxon>
        <taxon>Pezizomycotina</taxon>
        <taxon>Sordariomycetes</taxon>
        <taxon>Sordariomycetidae</taxon>
        <taxon>Sordariales</taxon>
        <taxon>Chaetomiaceae</taxon>
        <taxon>Chaetomium</taxon>
    </lineage>
</organism>
<protein>
    <submittedName>
        <fullName evidence="1">Uncharacterized protein</fullName>
    </submittedName>
</protein>
<accession>A0ACB7PQL2</accession>
<evidence type="ECO:0000313" key="1">
    <source>
        <dbReference type="EMBL" id="KAH6650551.1"/>
    </source>
</evidence>
<name>A0ACB7PQL2_9PEZI</name>
<evidence type="ECO:0000313" key="2">
    <source>
        <dbReference type="Proteomes" id="UP000724584"/>
    </source>
</evidence>
<dbReference type="Proteomes" id="UP000724584">
    <property type="component" value="Unassembled WGS sequence"/>
</dbReference>
<keyword evidence="2" id="KW-1185">Reference proteome</keyword>
<comment type="caution">
    <text evidence="1">The sequence shown here is derived from an EMBL/GenBank/DDBJ whole genome shotgun (WGS) entry which is preliminary data.</text>
</comment>
<dbReference type="EMBL" id="JAGIZQ010000001">
    <property type="protein sequence ID" value="KAH6650551.1"/>
    <property type="molecule type" value="Genomic_DNA"/>
</dbReference>
<gene>
    <name evidence="1" type="ORF">F5144DRAFT_523826</name>
</gene>
<proteinExistence type="predicted"/>
<reference evidence="1 2" key="1">
    <citation type="journal article" date="2021" name="Nat. Commun.">
        <title>Genetic determinants of endophytism in the Arabidopsis root mycobiome.</title>
        <authorList>
            <person name="Mesny F."/>
            <person name="Miyauchi S."/>
            <person name="Thiergart T."/>
            <person name="Pickel B."/>
            <person name="Atanasova L."/>
            <person name="Karlsson M."/>
            <person name="Huettel B."/>
            <person name="Barry K.W."/>
            <person name="Haridas S."/>
            <person name="Chen C."/>
            <person name="Bauer D."/>
            <person name="Andreopoulos W."/>
            <person name="Pangilinan J."/>
            <person name="LaButti K."/>
            <person name="Riley R."/>
            <person name="Lipzen A."/>
            <person name="Clum A."/>
            <person name="Drula E."/>
            <person name="Henrissat B."/>
            <person name="Kohler A."/>
            <person name="Grigoriev I.V."/>
            <person name="Martin F.M."/>
            <person name="Hacquard S."/>
        </authorList>
    </citation>
    <scope>NUCLEOTIDE SEQUENCE [LARGE SCALE GENOMIC DNA]</scope>
    <source>
        <strain evidence="1 2">MPI-SDFR-AT-0079</strain>
    </source>
</reference>
<sequence length="221" mass="24811">MVRGIPIGGGGRSFGAQFQKGLCPWSFLHALSWGALPSPLTSQPRGTPLVKPAGQFRRLDRQRKNAREGRHRAEFPRRLTELRRSFQFQDCIASPRVKSTVEISHRDMRPSRRHLPWFHCLVGGTMPKSSLDILTWGPGPSVFVLATRFYGWKYAVRISNNPCLISLVGLVLLQAGTEARSAVPSLPYTRRSHRRSFSRFGGAAHFFCDPKVSSRKKTSLA</sequence>